<dbReference type="EMBL" id="BGPR01264396">
    <property type="protein sequence ID" value="GBM80862.1"/>
    <property type="molecule type" value="Genomic_DNA"/>
</dbReference>
<keyword evidence="3" id="KW-1185">Reference proteome</keyword>
<evidence type="ECO:0000313" key="3">
    <source>
        <dbReference type="Proteomes" id="UP000499080"/>
    </source>
</evidence>
<organism evidence="2 3">
    <name type="scientific">Araneus ventricosus</name>
    <name type="common">Orbweaver spider</name>
    <name type="synonym">Epeira ventricosa</name>
    <dbReference type="NCBI Taxonomy" id="182803"/>
    <lineage>
        <taxon>Eukaryota</taxon>
        <taxon>Metazoa</taxon>
        <taxon>Ecdysozoa</taxon>
        <taxon>Arthropoda</taxon>
        <taxon>Chelicerata</taxon>
        <taxon>Arachnida</taxon>
        <taxon>Araneae</taxon>
        <taxon>Araneomorphae</taxon>
        <taxon>Entelegynae</taxon>
        <taxon>Araneoidea</taxon>
        <taxon>Araneidae</taxon>
        <taxon>Araneus</taxon>
    </lineage>
</organism>
<evidence type="ECO:0000313" key="2">
    <source>
        <dbReference type="EMBL" id="GBM81016.1"/>
    </source>
</evidence>
<sequence length="44" mass="5385">MVYSEFFLLYRLTQQARKQLRTFLDPPNLNGNDWRRLAQELQVD</sequence>
<dbReference type="AlphaFoldDB" id="A0A4Y2IVV2"/>
<protein>
    <submittedName>
        <fullName evidence="2">Uncharacterized protein</fullName>
    </submittedName>
</protein>
<gene>
    <name evidence="2" type="ORF">AVEN_147352_1</name>
    <name evidence="1" type="ORF">AVEN_33598_1</name>
</gene>
<comment type="caution">
    <text evidence="2">The sequence shown here is derived from an EMBL/GenBank/DDBJ whole genome shotgun (WGS) entry which is preliminary data.</text>
</comment>
<dbReference type="SUPFAM" id="SSF47986">
    <property type="entry name" value="DEATH domain"/>
    <property type="match status" value="1"/>
</dbReference>
<feature type="non-terminal residue" evidence="2">
    <location>
        <position position="44"/>
    </location>
</feature>
<dbReference type="InterPro" id="IPR011029">
    <property type="entry name" value="DEATH-like_dom_sf"/>
</dbReference>
<dbReference type="Proteomes" id="UP000499080">
    <property type="component" value="Unassembled WGS sequence"/>
</dbReference>
<name>A0A4Y2IVV2_ARAVE</name>
<dbReference type="EMBL" id="BGPR01264449">
    <property type="protein sequence ID" value="GBM81016.1"/>
    <property type="molecule type" value="Genomic_DNA"/>
</dbReference>
<dbReference type="OrthoDB" id="5973910at2759"/>
<proteinExistence type="predicted"/>
<accession>A0A4Y2IVV2</accession>
<reference evidence="2 3" key="1">
    <citation type="journal article" date="2019" name="Sci. Rep.">
        <title>Orb-weaving spider Araneus ventricosus genome elucidates the spidroin gene catalogue.</title>
        <authorList>
            <person name="Kono N."/>
            <person name="Nakamura H."/>
            <person name="Ohtoshi R."/>
            <person name="Moran D.A.P."/>
            <person name="Shinohara A."/>
            <person name="Yoshida Y."/>
            <person name="Fujiwara M."/>
            <person name="Mori M."/>
            <person name="Tomita M."/>
            <person name="Arakawa K."/>
        </authorList>
    </citation>
    <scope>NUCLEOTIDE SEQUENCE [LARGE SCALE GENOMIC DNA]</scope>
</reference>
<evidence type="ECO:0000313" key="1">
    <source>
        <dbReference type="EMBL" id="GBM80862.1"/>
    </source>
</evidence>
<dbReference type="Gene3D" id="1.10.533.10">
    <property type="entry name" value="Death Domain, Fas"/>
    <property type="match status" value="1"/>
</dbReference>